<accession>A0A2K8JRF0</accession>
<reference evidence="10" key="1">
    <citation type="journal article" date="2018" name="Cell. Mol. Life Sci.">
        <title>Giant fish-killing water bug reveals ancient and dynamic venom evolution in Heteroptera.</title>
        <authorList>
            <person name="Walker A.A."/>
            <person name="Hernandez-Vargas M.J."/>
            <person name="Corzo G."/>
            <person name="Fry B.G."/>
            <person name="King G.F."/>
        </authorList>
    </citation>
    <scope>NUCLEOTIDE SEQUENCE</scope>
</reference>
<feature type="disulfide bond" evidence="7">
    <location>
        <begin position="162"/>
        <end position="177"/>
    </location>
</feature>
<keyword evidence="2" id="KW-0964">Secreted</keyword>
<feature type="disulfide bond" evidence="7">
    <location>
        <begin position="273"/>
        <end position="283"/>
    </location>
</feature>
<sequence length="340" mass="37042">MNSYGPLLLLMAASFCFAAHNPPPVGCSPGSRKVEGFRSCTCSRLAVWECSNKPIGHQHHKRYAAQNPPLLGCRPGSRKVEGSRSCTCSRLAVWECSNKPIGHQHHKRYAAQNPPLLGCRPGSRKVEGSRSCTCSRLAVWECNNIGQSHHHGKRATNSQRKCTPGTTWHEDCNTCGCDNNGNVYCTAMLCMPGMNPIAKRAAQEDEDRCNPGDRWTDECNQCKCSDKGYPLCTRMSCHPLVVALKPKRSISLSPGGKKCTPGQTWTDECGNRCSCRPNGAAVCTEMGCLRTKRSPQGDRTSCTPGEKFMVDCSPCWCGPDGKSSGCTYKPCPPGHKPKTS</sequence>
<keyword evidence="5 7" id="KW-1015">Disulfide bond</keyword>
<evidence type="ECO:0000256" key="7">
    <source>
        <dbReference type="PROSITE-ProRule" id="PRU00776"/>
    </source>
</evidence>
<feature type="disulfide bond" evidence="7">
    <location>
        <begin position="209"/>
        <end position="224"/>
    </location>
</feature>
<proteinExistence type="evidence at transcript level"/>
<keyword evidence="4 7" id="KW-0722">Serine protease inhibitor</keyword>
<feature type="disulfide bond" evidence="7">
    <location>
        <begin position="172"/>
        <end position="190"/>
    </location>
</feature>
<dbReference type="GO" id="GO:0004867">
    <property type="term" value="F:serine-type endopeptidase inhibitor activity"/>
    <property type="evidence" value="ECO:0007669"/>
    <property type="project" value="UniProtKB-UniRule"/>
</dbReference>
<organism evidence="10">
    <name type="scientific">Lethocerus distinctifemur</name>
    <dbReference type="NCBI Taxonomy" id="280095"/>
    <lineage>
        <taxon>Eukaryota</taxon>
        <taxon>Metazoa</taxon>
        <taxon>Ecdysozoa</taxon>
        <taxon>Arthropoda</taxon>
        <taxon>Hexapoda</taxon>
        <taxon>Insecta</taxon>
        <taxon>Pterygota</taxon>
        <taxon>Neoptera</taxon>
        <taxon>Paraneoptera</taxon>
        <taxon>Hemiptera</taxon>
        <taxon>Heteroptera</taxon>
        <taxon>Panheteroptera</taxon>
        <taxon>Nepomorpha</taxon>
        <taxon>Belostomatidae</taxon>
        <taxon>Lethocerinae</taxon>
        <taxon>Lethocerus</taxon>
    </lineage>
</organism>
<feature type="site" description="Reactive bond" evidence="7">
    <location>
        <begin position="328"/>
        <end position="329"/>
    </location>
</feature>
<evidence type="ECO:0000256" key="5">
    <source>
        <dbReference type="ARBA" id="ARBA00023157"/>
    </source>
</evidence>
<feature type="domain" description="Pacifastin" evidence="9">
    <location>
        <begin position="159"/>
        <end position="193"/>
    </location>
</feature>
<keyword evidence="8" id="KW-0732">Signal</keyword>
<feature type="disulfide bond" evidence="7">
    <location>
        <begin position="219"/>
        <end position="237"/>
    </location>
</feature>
<feature type="domain" description="Pacifastin" evidence="9">
    <location>
        <begin position="299"/>
        <end position="334"/>
    </location>
</feature>
<feature type="disulfide bond" evidence="7">
    <location>
        <begin position="222"/>
        <end position="232"/>
    </location>
</feature>
<evidence type="ECO:0000256" key="4">
    <source>
        <dbReference type="ARBA" id="ARBA00022900"/>
    </source>
</evidence>
<dbReference type="EMBL" id="MF683304">
    <property type="protein sequence ID" value="ATU82445.1"/>
    <property type="molecule type" value="mRNA"/>
</dbReference>
<dbReference type="InterPro" id="IPR036201">
    <property type="entry name" value="Pacifastin_dom_sf"/>
</dbReference>
<dbReference type="GO" id="GO:0005576">
    <property type="term" value="C:extracellular region"/>
    <property type="evidence" value="ECO:0007669"/>
    <property type="project" value="UniProtKB-SubCell"/>
</dbReference>
<evidence type="ECO:0000256" key="2">
    <source>
        <dbReference type="ARBA" id="ARBA00022525"/>
    </source>
</evidence>
<dbReference type="Pfam" id="PF05375">
    <property type="entry name" value="Pacifastin_I"/>
    <property type="match status" value="4"/>
</dbReference>
<feature type="disulfide bond" evidence="7">
    <location>
        <begin position="302"/>
        <end position="317"/>
    </location>
</feature>
<name>A0A2K8JRF0_9HEMI</name>
<keyword evidence="3 7" id="KW-0646">Protease inhibitor</keyword>
<comment type="similarity">
    <text evidence="6 7">Belongs to the protease inhibitor I19 family.</text>
</comment>
<evidence type="ECO:0000256" key="6">
    <source>
        <dbReference type="ARBA" id="ARBA00029459"/>
    </source>
</evidence>
<feature type="signal peptide" evidence="8">
    <location>
        <begin position="1"/>
        <end position="18"/>
    </location>
</feature>
<comment type="subcellular location">
    <subcellularLocation>
        <location evidence="1">Secreted</location>
    </subcellularLocation>
</comment>
<feature type="domain" description="Pacifastin" evidence="9">
    <location>
        <begin position="206"/>
        <end position="240"/>
    </location>
</feature>
<evidence type="ECO:0000259" key="9">
    <source>
        <dbReference type="PROSITE" id="PS51446"/>
    </source>
</evidence>
<dbReference type="AlphaFoldDB" id="A0A2K8JRF0"/>
<feature type="domain" description="Pacifastin" evidence="9">
    <location>
        <begin position="256"/>
        <end position="291"/>
    </location>
</feature>
<evidence type="ECO:0000256" key="3">
    <source>
        <dbReference type="ARBA" id="ARBA00022690"/>
    </source>
</evidence>
<feature type="disulfide bond" evidence="7">
    <location>
        <begin position="175"/>
        <end position="185"/>
    </location>
</feature>
<feature type="chain" id="PRO_5014707153" evidence="8">
    <location>
        <begin position="19"/>
        <end position="340"/>
    </location>
</feature>
<protein>
    <submittedName>
        <fullName evidence="10">Venom pacifastin domain containing protein 2</fullName>
    </submittedName>
</protein>
<dbReference type="PROSITE" id="PS51446">
    <property type="entry name" value="PACIFASTIN"/>
    <property type="match status" value="4"/>
</dbReference>
<dbReference type="InterPro" id="IPR008037">
    <property type="entry name" value="Pacifastin_dom"/>
</dbReference>
<comment type="caution">
    <text evidence="7">Lacks conserved residue(s) required for the propagation of feature annotation.</text>
</comment>
<dbReference type="SUPFAM" id="SSF57283">
    <property type="entry name" value="PMP inhibitors"/>
    <property type="match status" value="4"/>
</dbReference>
<evidence type="ECO:0000313" key="10">
    <source>
        <dbReference type="EMBL" id="ATU82445.1"/>
    </source>
</evidence>
<evidence type="ECO:0000256" key="1">
    <source>
        <dbReference type="ARBA" id="ARBA00004613"/>
    </source>
</evidence>
<evidence type="ECO:0000256" key="8">
    <source>
        <dbReference type="SAM" id="SignalP"/>
    </source>
</evidence>